<comment type="caution">
    <text evidence="2">The sequence shown here is derived from an EMBL/GenBank/DDBJ whole genome shotgun (WGS) entry which is preliminary data.</text>
</comment>
<evidence type="ECO:0000256" key="1">
    <source>
        <dbReference type="SAM" id="MobiDB-lite"/>
    </source>
</evidence>
<sequence length="296" mass="30352">MAAPRSPALALADARGTVAPRHGSSAAPVVALALATCNLSQPPAATGAPSAPMSTGTTDDLIEAPTTSSGGGECVRPDLGDDDCDVHFLKDCPEGQKCVWSRGDGASYWTENRCVPLADEPLPVGAACTPGCNSIAWADDLCDLGLECYGGRCVPLCAGAPAHPTCPEGLVAEAFSNGWCHCLARCHPLLQDCEPGDRCLPGLGSSETFVCSPDRSGAAGQEWDPCEYSDGCDPGLLCVDPSLAAECDQAALGCCLPFCSVTAGDCHGQDQQCLPWYEYTAAPPGYDDVGVCGIPP</sequence>
<accession>A0ABT5BII4</accession>
<protein>
    <submittedName>
        <fullName evidence="2">Uncharacterized protein</fullName>
    </submittedName>
</protein>
<dbReference type="RefSeq" id="WP_272006593.1">
    <property type="nucleotide sequence ID" value="NZ_JAQNDN010000022.1"/>
</dbReference>
<keyword evidence="3" id="KW-1185">Reference proteome</keyword>
<gene>
    <name evidence="2" type="ORF">POL58_37430</name>
</gene>
<reference evidence="2 3" key="1">
    <citation type="submission" date="2022-11" db="EMBL/GenBank/DDBJ databases">
        <title>Minimal conservation of predation-associated metabolite biosynthetic gene clusters underscores biosynthetic potential of Myxococcota including descriptions for ten novel species: Archangium lansinium sp. nov., Myxococcus landrumus sp. nov., Nannocystis bai.</title>
        <authorList>
            <person name="Ahearne A."/>
            <person name="Stevens C."/>
            <person name="Dowd S."/>
        </authorList>
    </citation>
    <scope>NUCLEOTIDE SEQUENCE [LARGE SCALE GENOMIC DNA]</scope>
    <source>
        <strain evidence="2 3">NCELM</strain>
    </source>
</reference>
<evidence type="ECO:0000313" key="3">
    <source>
        <dbReference type="Proteomes" id="UP001217838"/>
    </source>
</evidence>
<feature type="region of interest" description="Disordered" evidence="1">
    <location>
        <begin position="43"/>
        <end position="74"/>
    </location>
</feature>
<organism evidence="2 3">
    <name type="scientific">Nannocystis radixulma</name>
    <dbReference type="NCBI Taxonomy" id="2995305"/>
    <lineage>
        <taxon>Bacteria</taxon>
        <taxon>Pseudomonadati</taxon>
        <taxon>Myxococcota</taxon>
        <taxon>Polyangia</taxon>
        <taxon>Nannocystales</taxon>
        <taxon>Nannocystaceae</taxon>
        <taxon>Nannocystis</taxon>
    </lineage>
</organism>
<dbReference type="Proteomes" id="UP001217838">
    <property type="component" value="Unassembled WGS sequence"/>
</dbReference>
<name>A0ABT5BII4_9BACT</name>
<dbReference type="EMBL" id="JAQNDN010000022">
    <property type="protein sequence ID" value="MDC0673488.1"/>
    <property type="molecule type" value="Genomic_DNA"/>
</dbReference>
<evidence type="ECO:0000313" key="2">
    <source>
        <dbReference type="EMBL" id="MDC0673488.1"/>
    </source>
</evidence>
<proteinExistence type="predicted"/>